<evidence type="ECO:0000256" key="1">
    <source>
        <dbReference type="SAM" id="MobiDB-lite"/>
    </source>
</evidence>
<dbReference type="GO" id="GO:0016020">
    <property type="term" value="C:membrane"/>
    <property type="evidence" value="ECO:0000318"/>
    <property type="project" value="GO_Central"/>
</dbReference>
<dbReference type="Proteomes" id="UP000026915">
    <property type="component" value="Chromosome 1"/>
</dbReference>
<name>A0A061DVM1_THECC</name>
<proteinExistence type="predicted"/>
<keyword evidence="2" id="KW-0472">Membrane</keyword>
<dbReference type="STRING" id="3641.A0A061DVM1"/>
<dbReference type="Gramene" id="EOX96106">
    <property type="protein sequence ID" value="EOX96106"/>
    <property type="gene ID" value="TCM_005437"/>
</dbReference>
<organism evidence="3 4">
    <name type="scientific">Theobroma cacao</name>
    <name type="common">Cacao</name>
    <name type="synonym">Cocoa</name>
    <dbReference type="NCBI Taxonomy" id="3641"/>
    <lineage>
        <taxon>Eukaryota</taxon>
        <taxon>Viridiplantae</taxon>
        <taxon>Streptophyta</taxon>
        <taxon>Embryophyta</taxon>
        <taxon>Tracheophyta</taxon>
        <taxon>Spermatophyta</taxon>
        <taxon>Magnoliopsida</taxon>
        <taxon>eudicotyledons</taxon>
        <taxon>Gunneridae</taxon>
        <taxon>Pentapetalae</taxon>
        <taxon>rosids</taxon>
        <taxon>malvids</taxon>
        <taxon>Malvales</taxon>
        <taxon>Malvaceae</taxon>
        <taxon>Byttnerioideae</taxon>
        <taxon>Theobroma</taxon>
    </lineage>
</organism>
<dbReference type="GO" id="GO:0030026">
    <property type="term" value="P:intracellular manganese ion homeostasis"/>
    <property type="evidence" value="ECO:0000318"/>
    <property type="project" value="GO_Central"/>
</dbReference>
<keyword evidence="4" id="KW-1185">Reference proteome</keyword>
<feature type="region of interest" description="Disordered" evidence="1">
    <location>
        <begin position="1"/>
        <end position="31"/>
    </location>
</feature>
<feature type="transmembrane region" description="Helical" evidence="2">
    <location>
        <begin position="41"/>
        <end position="61"/>
    </location>
</feature>
<gene>
    <name evidence="3" type="ORF">TCM_005437</name>
</gene>
<accession>A0A061DVM1</accession>
<evidence type="ECO:0000313" key="4">
    <source>
        <dbReference type="Proteomes" id="UP000026915"/>
    </source>
</evidence>
<dbReference type="HOGENOM" id="CLU_1368353_0_0_1"/>
<feature type="transmembrane region" description="Helical" evidence="2">
    <location>
        <begin position="161"/>
        <end position="185"/>
    </location>
</feature>
<dbReference type="AlphaFoldDB" id="A0A061DVM1"/>
<dbReference type="GO" id="GO:0005384">
    <property type="term" value="F:manganese ion transmembrane transporter activity"/>
    <property type="evidence" value="ECO:0000318"/>
    <property type="project" value="GO_Central"/>
</dbReference>
<feature type="transmembrane region" description="Helical" evidence="2">
    <location>
        <begin position="129"/>
        <end position="149"/>
    </location>
</feature>
<reference evidence="3 4" key="1">
    <citation type="journal article" date="2013" name="Genome Biol.">
        <title>The genome sequence of the most widely cultivated cacao type and its use to identify candidate genes regulating pod color.</title>
        <authorList>
            <person name="Motamayor J.C."/>
            <person name="Mockaitis K."/>
            <person name="Schmutz J."/>
            <person name="Haiminen N."/>
            <person name="Iii D.L."/>
            <person name="Cornejo O."/>
            <person name="Findley S.D."/>
            <person name="Zheng P."/>
            <person name="Utro F."/>
            <person name="Royaert S."/>
            <person name="Saski C."/>
            <person name="Jenkins J."/>
            <person name="Podicheti R."/>
            <person name="Zhao M."/>
            <person name="Scheffler B.E."/>
            <person name="Stack J.C."/>
            <person name="Feltus F.A."/>
            <person name="Mustiga G.M."/>
            <person name="Amores F."/>
            <person name="Phillips W."/>
            <person name="Marelli J.P."/>
            <person name="May G.D."/>
            <person name="Shapiro H."/>
            <person name="Ma J."/>
            <person name="Bustamante C.D."/>
            <person name="Schnell R.J."/>
            <person name="Main D."/>
            <person name="Gilbert D."/>
            <person name="Parida L."/>
            <person name="Kuhn D.N."/>
        </authorList>
    </citation>
    <scope>NUCLEOTIDE SEQUENCE [LARGE SCALE GENOMIC DNA]</scope>
    <source>
        <strain evidence="4">cv. Matina 1-6</strain>
    </source>
</reference>
<dbReference type="EMBL" id="CM001879">
    <property type="protein sequence ID" value="EOX96106.1"/>
    <property type="molecule type" value="Genomic_DNA"/>
</dbReference>
<keyword evidence="2" id="KW-0812">Transmembrane</keyword>
<dbReference type="OMA" id="WRDITEP"/>
<dbReference type="GO" id="GO:0005381">
    <property type="term" value="F:iron ion transmembrane transporter activity"/>
    <property type="evidence" value="ECO:0000318"/>
    <property type="project" value="GO_Central"/>
</dbReference>
<feature type="compositionally biased region" description="Basic and acidic residues" evidence="1">
    <location>
        <begin position="22"/>
        <end position="31"/>
    </location>
</feature>
<evidence type="ECO:0000256" key="2">
    <source>
        <dbReference type="SAM" id="Phobius"/>
    </source>
</evidence>
<dbReference type="eggNOG" id="KOG4473">
    <property type="taxonomic scope" value="Eukaryota"/>
</dbReference>
<dbReference type="InParanoid" id="A0A061DVM1"/>
<sequence>MSGSVGEITEETTSSPLLEGEDGAKTRPREPYWKGETVKSIVYAGLVAIVTYFSPISSVSASQLSFGKWRDITEPSLGDFLSTSTKKDLAVKERAVTEWDAIKDQQQQLLQHLRIPWHGRRRGQHDNDLAISIGACFMSAFALSLLGIARAKIAGKNYARSVGIVLLNGAVAAAAAAAYSLGWVLRDVAGFEEPIKTKVE</sequence>
<keyword evidence="2" id="KW-1133">Transmembrane helix</keyword>
<protein>
    <submittedName>
        <fullName evidence="3">Uncharacterized protein</fullName>
    </submittedName>
</protein>
<evidence type="ECO:0000313" key="3">
    <source>
        <dbReference type="EMBL" id="EOX96106.1"/>
    </source>
</evidence>